<proteinExistence type="predicted"/>
<comment type="caution">
    <text evidence="1">The sequence shown here is derived from an EMBL/GenBank/DDBJ whole genome shotgun (WGS) entry which is preliminary data.</text>
</comment>
<dbReference type="AlphaFoldDB" id="A0A699UGA8"/>
<dbReference type="EMBL" id="BKCJ011334033">
    <property type="protein sequence ID" value="GFD22032.1"/>
    <property type="molecule type" value="Genomic_DNA"/>
</dbReference>
<accession>A0A699UGA8</accession>
<organism evidence="1">
    <name type="scientific">Tanacetum cinerariifolium</name>
    <name type="common">Dalmatian daisy</name>
    <name type="synonym">Chrysanthemum cinerariifolium</name>
    <dbReference type="NCBI Taxonomy" id="118510"/>
    <lineage>
        <taxon>Eukaryota</taxon>
        <taxon>Viridiplantae</taxon>
        <taxon>Streptophyta</taxon>
        <taxon>Embryophyta</taxon>
        <taxon>Tracheophyta</taxon>
        <taxon>Spermatophyta</taxon>
        <taxon>Magnoliopsida</taxon>
        <taxon>eudicotyledons</taxon>
        <taxon>Gunneridae</taxon>
        <taxon>Pentapetalae</taxon>
        <taxon>asterids</taxon>
        <taxon>campanulids</taxon>
        <taxon>Asterales</taxon>
        <taxon>Asteraceae</taxon>
        <taxon>Asteroideae</taxon>
        <taxon>Anthemideae</taxon>
        <taxon>Anthemidinae</taxon>
        <taxon>Tanacetum</taxon>
    </lineage>
</organism>
<feature type="non-terminal residue" evidence="1">
    <location>
        <position position="1"/>
    </location>
</feature>
<gene>
    <name evidence="1" type="ORF">Tci_894001</name>
</gene>
<reference evidence="1" key="1">
    <citation type="journal article" date="2019" name="Sci. Rep.">
        <title>Draft genome of Tanacetum cinerariifolium, the natural source of mosquito coil.</title>
        <authorList>
            <person name="Yamashiro T."/>
            <person name="Shiraishi A."/>
            <person name="Satake H."/>
            <person name="Nakayama K."/>
        </authorList>
    </citation>
    <scope>NUCLEOTIDE SEQUENCE</scope>
</reference>
<name>A0A699UGA8_TANCI</name>
<protein>
    <submittedName>
        <fullName evidence="1">Uncharacterized protein</fullName>
    </submittedName>
</protein>
<sequence>VKAKAGALVAEASSVGKVALRRLASYFGDFFDFTLIGRYAEIDGKGAVGRGARARNGGRDDGEALEIHLVGDGNWNGRDAVLQGT</sequence>
<evidence type="ECO:0000313" key="1">
    <source>
        <dbReference type="EMBL" id="GFD22032.1"/>
    </source>
</evidence>